<proteinExistence type="predicted"/>
<evidence type="ECO:0000259" key="3">
    <source>
        <dbReference type="Pfam" id="PF04355"/>
    </source>
</evidence>
<dbReference type="RefSeq" id="WP_140193207.1">
    <property type="nucleotide sequence ID" value="NZ_CP065915.1"/>
</dbReference>
<sequence>MANGRNLRRAALVAGLFLATACSPIYRTHGFVPTESDLSVLEPGVDTRESVADRIGQPTAGGVLNNSGFYYVQSRFRHFGPLEPEEIDREIVAMNFDGGGVLRNVERFGLEDGRVVALSRRVTDDGIRDTTFLRQLIGNIGQIDASTLLGEN</sequence>
<accession>A0A5C5GEZ3</accession>
<gene>
    <name evidence="4" type="ORF">FHY64_04365</name>
</gene>
<reference evidence="4 5" key="1">
    <citation type="submission" date="2019-06" db="EMBL/GenBank/DDBJ databases">
        <title>Genome of new Rhodobacteraceae sp. SM1903.</title>
        <authorList>
            <person name="Ren X."/>
        </authorList>
    </citation>
    <scope>NUCLEOTIDE SEQUENCE [LARGE SCALE GENOMIC DNA]</scope>
    <source>
        <strain evidence="4 5">SM1903</strain>
    </source>
</reference>
<comment type="caution">
    <text evidence="4">The sequence shown here is derived from an EMBL/GenBank/DDBJ whole genome shotgun (WGS) entry which is preliminary data.</text>
</comment>
<dbReference type="PROSITE" id="PS51257">
    <property type="entry name" value="PROKAR_LIPOPROTEIN"/>
    <property type="match status" value="1"/>
</dbReference>
<dbReference type="AlphaFoldDB" id="A0A5C5GEZ3"/>
<dbReference type="InterPro" id="IPR007450">
    <property type="entry name" value="BamE_dom"/>
</dbReference>
<evidence type="ECO:0000256" key="2">
    <source>
        <dbReference type="ARBA" id="ARBA00023136"/>
    </source>
</evidence>
<dbReference type="EMBL" id="VFFF01000001">
    <property type="protein sequence ID" value="TNY32529.1"/>
    <property type="molecule type" value="Genomic_DNA"/>
</dbReference>
<feature type="domain" description="Outer membrane protein assembly factor BamE" evidence="3">
    <location>
        <begin position="30"/>
        <end position="105"/>
    </location>
</feature>
<dbReference type="GO" id="GO:0019867">
    <property type="term" value="C:outer membrane"/>
    <property type="evidence" value="ECO:0007669"/>
    <property type="project" value="InterPro"/>
</dbReference>
<dbReference type="Gene3D" id="3.30.1450.10">
    <property type="match status" value="1"/>
</dbReference>
<dbReference type="OrthoDB" id="7203955at2"/>
<protein>
    <submittedName>
        <fullName evidence="4">Outer membrane protein assembly factor BamE</fullName>
    </submittedName>
</protein>
<evidence type="ECO:0000313" key="5">
    <source>
        <dbReference type="Proteomes" id="UP000314011"/>
    </source>
</evidence>
<dbReference type="Pfam" id="PF04355">
    <property type="entry name" value="BamE"/>
    <property type="match status" value="1"/>
</dbReference>
<keyword evidence="2" id="KW-0472">Membrane</keyword>
<keyword evidence="5" id="KW-1185">Reference proteome</keyword>
<organism evidence="4 5">
    <name type="scientific">Pelagovum pacificum</name>
    <dbReference type="NCBI Taxonomy" id="2588711"/>
    <lineage>
        <taxon>Bacteria</taxon>
        <taxon>Pseudomonadati</taxon>
        <taxon>Pseudomonadota</taxon>
        <taxon>Alphaproteobacteria</taxon>
        <taxon>Rhodobacterales</taxon>
        <taxon>Paracoccaceae</taxon>
        <taxon>Pelagovum</taxon>
    </lineage>
</organism>
<keyword evidence="1" id="KW-0732">Signal</keyword>
<evidence type="ECO:0000256" key="1">
    <source>
        <dbReference type="ARBA" id="ARBA00022729"/>
    </source>
</evidence>
<dbReference type="InterPro" id="IPR037873">
    <property type="entry name" value="BamE-like"/>
</dbReference>
<dbReference type="Proteomes" id="UP000314011">
    <property type="component" value="Unassembled WGS sequence"/>
</dbReference>
<evidence type="ECO:0000313" key="4">
    <source>
        <dbReference type="EMBL" id="TNY32529.1"/>
    </source>
</evidence>
<name>A0A5C5GEZ3_9RHOB</name>